<feature type="transmembrane region" description="Helical" evidence="2">
    <location>
        <begin position="215"/>
        <end position="236"/>
    </location>
</feature>
<evidence type="ECO:0000256" key="2">
    <source>
        <dbReference type="SAM" id="Phobius"/>
    </source>
</evidence>
<comment type="caution">
    <text evidence="3">The sequence shown here is derived from an EMBL/GenBank/DDBJ whole genome shotgun (WGS) entry which is preliminary data.</text>
</comment>
<dbReference type="EMBL" id="MU802066">
    <property type="protein sequence ID" value="KAJ3982342.1"/>
    <property type="molecule type" value="Genomic_DNA"/>
</dbReference>
<keyword evidence="2" id="KW-1133">Transmembrane helix</keyword>
<name>A0AA38UPV7_9AGAR</name>
<sequence>MSKIAVFSVHVPTTFGVRLLDAVFDHLCGLITTVVQPLCQQKCGLQSPCCCRIKSGVDKCAFFKLTWRLAFTMVSFSLSIFFVLLATAWGQTTVTSVVEPSTSSAFGTTIVSSSSAILSTATASSSFVESSSASSSAFLTTTGLANSTVSDAFPSSSALVNGTTTAATANSNGTSVQPTVTSSSGSSLASNGDSTTIPSANETGSSSAVSGNSAYMVQAPVSMIAVVGGLIAAGFAGMN</sequence>
<evidence type="ECO:0000313" key="4">
    <source>
        <dbReference type="Proteomes" id="UP001163850"/>
    </source>
</evidence>
<proteinExistence type="predicted"/>
<accession>A0AA38UPV7</accession>
<evidence type="ECO:0000313" key="3">
    <source>
        <dbReference type="EMBL" id="KAJ3982342.1"/>
    </source>
</evidence>
<gene>
    <name evidence="3" type="ORF">F5890DRAFT_378223</name>
</gene>
<keyword evidence="2" id="KW-0812">Transmembrane</keyword>
<feature type="compositionally biased region" description="Low complexity" evidence="1">
    <location>
        <begin position="167"/>
        <end position="195"/>
    </location>
</feature>
<protein>
    <submittedName>
        <fullName evidence="3">Uncharacterized protein</fullName>
    </submittedName>
</protein>
<keyword evidence="2" id="KW-0472">Membrane</keyword>
<feature type="transmembrane region" description="Helical" evidence="2">
    <location>
        <begin position="69"/>
        <end position="90"/>
    </location>
</feature>
<feature type="region of interest" description="Disordered" evidence="1">
    <location>
        <begin position="167"/>
        <end position="209"/>
    </location>
</feature>
<dbReference type="Proteomes" id="UP001163850">
    <property type="component" value="Unassembled WGS sequence"/>
</dbReference>
<reference evidence="3" key="1">
    <citation type="submission" date="2022-08" db="EMBL/GenBank/DDBJ databases">
        <authorList>
            <consortium name="DOE Joint Genome Institute"/>
            <person name="Min B."/>
            <person name="Riley R."/>
            <person name="Sierra-Patev S."/>
            <person name="Naranjo-Ortiz M."/>
            <person name="Looney B."/>
            <person name="Konkel Z."/>
            <person name="Slot J.C."/>
            <person name="Sakamoto Y."/>
            <person name="Steenwyk J.L."/>
            <person name="Rokas A."/>
            <person name="Carro J."/>
            <person name="Camarero S."/>
            <person name="Ferreira P."/>
            <person name="Molpeceres G."/>
            <person name="Ruiz-Duenas F.J."/>
            <person name="Serrano A."/>
            <person name="Henrissat B."/>
            <person name="Drula E."/>
            <person name="Hughes K.W."/>
            <person name="Mata J.L."/>
            <person name="Ishikawa N.K."/>
            <person name="Vargas-Isla R."/>
            <person name="Ushijima S."/>
            <person name="Smith C.A."/>
            <person name="Ahrendt S."/>
            <person name="Andreopoulos W."/>
            <person name="He G."/>
            <person name="Labutti K."/>
            <person name="Lipzen A."/>
            <person name="Ng V."/>
            <person name="Sandor L."/>
            <person name="Barry K."/>
            <person name="Martinez A.T."/>
            <person name="Xiao Y."/>
            <person name="Gibbons J.G."/>
            <person name="Terashima K."/>
            <person name="Hibbett D.S."/>
            <person name="Grigoriev I.V."/>
        </authorList>
    </citation>
    <scope>NUCLEOTIDE SEQUENCE</scope>
    <source>
        <strain evidence="3">TFB7829</strain>
    </source>
</reference>
<organism evidence="3 4">
    <name type="scientific">Lentinula detonsa</name>
    <dbReference type="NCBI Taxonomy" id="2804962"/>
    <lineage>
        <taxon>Eukaryota</taxon>
        <taxon>Fungi</taxon>
        <taxon>Dikarya</taxon>
        <taxon>Basidiomycota</taxon>
        <taxon>Agaricomycotina</taxon>
        <taxon>Agaricomycetes</taxon>
        <taxon>Agaricomycetidae</taxon>
        <taxon>Agaricales</taxon>
        <taxon>Marasmiineae</taxon>
        <taxon>Omphalotaceae</taxon>
        <taxon>Lentinula</taxon>
    </lineage>
</organism>
<feature type="compositionally biased region" description="Polar residues" evidence="1">
    <location>
        <begin position="196"/>
        <end position="209"/>
    </location>
</feature>
<dbReference type="AlphaFoldDB" id="A0AA38UPV7"/>
<evidence type="ECO:0000256" key="1">
    <source>
        <dbReference type="SAM" id="MobiDB-lite"/>
    </source>
</evidence>